<reference evidence="4 5" key="1">
    <citation type="submission" date="2016-01" db="EMBL/GenBank/DDBJ databases">
        <authorList>
            <person name="Oliw E.H."/>
        </authorList>
    </citation>
    <scope>NUCLEOTIDE SEQUENCE [LARGE SCALE GENOMIC DNA]</scope>
    <source>
        <strain evidence="4 5">MJR7757A</strain>
    </source>
</reference>
<evidence type="ECO:0000313" key="4">
    <source>
        <dbReference type="EMBL" id="KXA13762.1"/>
    </source>
</evidence>
<dbReference type="RefSeq" id="WP_060794837.1">
    <property type="nucleotide sequence ID" value="NZ_JACOHC010000003.1"/>
</dbReference>
<evidence type="ECO:0000256" key="1">
    <source>
        <dbReference type="ARBA" id="ARBA00022801"/>
    </source>
</evidence>
<proteinExistence type="predicted"/>
<dbReference type="InterPro" id="IPR033704">
    <property type="entry name" value="dUTPase_trimeric"/>
</dbReference>
<evidence type="ECO:0008006" key="6">
    <source>
        <dbReference type="Google" id="ProtNLM"/>
    </source>
</evidence>
<organism evidence="4 5">
    <name type="scientific">Clostridium perfringens</name>
    <dbReference type="NCBI Taxonomy" id="1502"/>
    <lineage>
        <taxon>Bacteria</taxon>
        <taxon>Bacillati</taxon>
        <taxon>Bacillota</taxon>
        <taxon>Clostridia</taxon>
        <taxon>Eubacteriales</taxon>
        <taxon>Clostridiaceae</taxon>
        <taxon>Clostridium</taxon>
    </lineage>
</organism>
<dbReference type="Gene3D" id="2.70.40.10">
    <property type="match status" value="1"/>
</dbReference>
<keyword evidence="3" id="KW-0472">Membrane</keyword>
<keyword evidence="3" id="KW-0812">Transmembrane</keyword>
<sequence>MFSSLDIDKELGKGINIYPFNEKNLKENSINLSASKYAWSMKKGKVFYDKEGNLYNENKNNNLREINIYRGKNSVKRIGKKEYIILLPSSTTLIETKEVIGIDKYIGGTYHSKVGIVSLGIGHIGTMVGPNFCGHSLIAIHNVSDYPLKIDINDTIVSVIFYNLETPINSNNATQNGHLDKMSTLGIKLSDDELKVINEDWKKDIVKIREKMNSSLEFKNYKKKILKRKFESFKSYINIWNILSLILGVGILFFIFKICEYIDVRNGDVTVWRDRFWNVGLSGILVVIVQQVFKFSKSKR</sequence>
<keyword evidence="3" id="KW-1133">Transmembrane helix</keyword>
<comment type="caution">
    <text evidence="4">The sequence shown here is derived from an EMBL/GenBank/DDBJ whole genome shotgun (WGS) entry which is preliminary data.</text>
</comment>
<evidence type="ECO:0000313" key="5">
    <source>
        <dbReference type="Proteomes" id="UP000070646"/>
    </source>
</evidence>
<dbReference type="PATRIC" id="fig|1502.174.peg.767"/>
<evidence type="ECO:0000256" key="2">
    <source>
        <dbReference type="ARBA" id="ARBA00023080"/>
    </source>
</evidence>
<dbReference type="EMBL" id="LRPU01000026">
    <property type="protein sequence ID" value="KXA13762.1"/>
    <property type="molecule type" value="Genomic_DNA"/>
</dbReference>
<feature type="transmembrane region" description="Helical" evidence="3">
    <location>
        <begin position="236"/>
        <end position="256"/>
    </location>
</feature>
<gene>
    <name evidence="4" type="ORF">HMPREF3222_00762</name>
</gene>
<keyword evidence="1" id="KW-0378">Hydrolase</keyword>
<feature type="transmembrane region" description="Helical" evidence="3">
    <location>
        <begin position="276"/>
        <end position="293"/>
    </location>
</feature>
<dbReference type="GO" id="GO:0006229">
    <property type="term" value="P:dUTP biosynthetic process"/>
    <property type="evidence" value="ECO:0007669"/>
    <property type="project" value="InterPro"/>
</dbReference>
<dbReference type="InterPro" id="IPR011962">
    <property type="entry name" value="dCTP_deaminase"/>
</dbReference>
<evidence type="ECO:0000256" key="3">
    <source>
        <dbReference type="SAM" id="Phobius"/>
    </source>
</evidence>
<dbReference type="Pfam" id="PF22769">
    <property type="entry name" value="DCD"/>
    <property type="match status" value="1"/>
</dbReference>
<dbReference type="Proteomes" id="UP000070646">
    <property type="component" value="Unassembled WGS sequence"/>
</dbReference>
<dbReference type="CDD" id="cd07557">
    <property type="entry name" value="trimeric_dUTPase"/>
    <property type="match status" value="1"/>
</dbReference>
<dbReference type="SUPFAM" id="SSF51283">
    <property type="entry name" value="dUTPase-like"/>
    <property type="match status" value="1"/>
</dbReference>
<dbReference type="PANTHER" id="PTHR42680">
    <property type="entry name" value="DCTP DEAMINASE"/>
    <property type="match status" value="1"/>
</dbReference>
<dbReference type="PANTHER" id="PTHR42680:SF3">
    <property type="entry name" value="DCTP DEAMINASE"/>
    <property type="match status" value="1"/>
</dbReference>
<protein>
    <recommendedName>
        <fullName evidence="6">Deoxycytidine triphosphate deaminase</fullName>
    </recommendedName>
</protein>
<dbReference type="GO" id="GO:0008829">
    <property type="term" value="F:dCTP deaminase activity"/>
    <property type="evidence" value="ECO:0007669"/>
    <property type="project" value="InterPro"/>
</dbReference>
<accession>A0A133NBW8</accession>
<dbReference type="InterPro" id="IPR036157">
    <property type="entry name" value="dUTPase-like_sf"/>
</dbReference>
<dbReference type="AlphaFoldDB" id="A0A133NBW8"/>
<keyword evidence="2" id="KW-0546">Nucleotide metabolism</keyword>
<name>A0A133NBW8_CLOPF</name>